<proteinExistence type="predicted"/>
<feature type="signal peptide" evidence="1">
    <location>
        <begin position="1"/>
        <end position="24"/>
    </location>
</feature>
<comment type="caution">
    <text evidence="2">The sequence shown here is derived from an EMBL/GenBank/DDBJ whole genome shotgun (WGS) entry which is preliminary data.</text>
</comment>
<accession>A0A9N9G415</accession>
<reference evidence="2" key="1">
    <citation type="submission" date="2021-06" db="EMBL/GenBank/DDBJ databases">
        <authorList>
            <person name="Kallberg Y."/>
            <person name="Tangrot J."/>
            <person name="Rosling A."/>
        </authorList>
    </citation>
    <scope>NUCLEOTIDE SEQUENCE</scope>
    <source>
        <strain evidence="2">FL130A</strain>
    </source>
</reference>
<feature type="chain" id="PRO_5040399625" evidence="1">
    <location>
        <begin position="25"/>
        <end position="96"/>
    </location>
</feature>
<protein>
    <submittedName>
        <fullName evidence="2">11891_t:CDS:1</fullName>
    </submittedName>
</protein>
<sequence>MTTLNKFIGIVFFMSICLFVISNAQFPNNANIANNADSCILHSVNSSPIYGPQINPPPGSMSLFPTVHCTPSPFGYSILCFECQSTCSPKPQSPIQ</sequence>
<dbReference type="Proteomes" id="UP000789508">
    <property type="component" value="Unassembled WGS sequence"/>
</dbReference>
<evidence type="ECO:0000313" key="3">
    <source>
        <dbReference type="Proteomes" id="UP000789508"/>
    </source>
</evidence>
<dbReference type="EMBL" id="CAJVPS010002756">
    <property type="protein sequence ID" value="CAG8575683.1"/>
    <property type="molecule type" value="Genomic_DNA"/>
</dbReference>
<keyword evidence="3" id="KW-1185">Reference proteome</keyword>
<evidence type="ECO:0000256" key="1">
    <source>
        <dbReference type="SAM" id="SignalP"/>
    </source>
</evidence>
<evidence type="ECO:0000313" key="2">
    <source>
        <dbReference type="EMBL" id="CAG8575683.1"/>
    </source>
</evidence>
<keyword evidence="1" id="KW-0732">Signal</keyword>
<gene>
    <name evidence="2" type="ORF">ALEPTO_LOCUS7021</name>
</gene>
<name>A0A9N9G415_9GLOM</name>
<dbReference type="AlphaFoldDB" id="A0A9N9G415"/>
<organism evidence="2 3">
    <name type="scientific">Ambispora leptoticha</name>
    <dbReference type="NCBI Taxonomy" id="144679"/>
    <lineage>
        <taxon>Eukaryota</taxon>
        <taxon>Fungi</taxon>
        <taxon>Fungi incertae sedis</taxon>
        <taxon>Mucoromycota</taxon>
        <taxon>Glomeromycotina</taxon>
        <taxon>Glomeromycetes</taxon>
        <taxon>Archaeosporales</taxon>
        <taxon>Ambisporaceae</taxon>
        <taxon>Ambispora</taxon>
    </lineage>
</organism>